<protein>
    <submittedName>
        <fullName evidence="1">Uncharacterized protein</fullName>
    </submittedName>
</protein>
<accession>A0A0L7QX53</accession>
<dbReference type="AlphaFoldDB" id="A0A0L7QX53"/>
<proteinExistence type="predicted"/>
<evidence type="ECO:0000313" key="2">
    <source>
        <dbReference type="Proteomes" id="UP000053825"/>
    </source>
</evidence>
<name>A0A0L7QX53_9HYME</name>
<evidence type="ECO:0000313" key="1">
    <source>
        <dbReference type="EMBL" id="KOC63175.1"/>
    </source>
</evidence>
<sequence>MCVATSYEQDIVLCSKTNNETGVRSTSGGTVNSYPDLNIPSYTEHRSFSISAAAERKQQVGVRVECASFRILGGARLYGRVRARTCAHALDRRSPRAQGNIQSEQAATLCVYTCLSSRKNSSSA</sequence>
<keyword evidence="2" id="KW-1185">Reference proteome</keyword>
<dbReference type="Proteomes" id="UP000053825">
    <property type="component" value="Unassembled WGS sequence"/>
</dbReference>
<gene>
    <name evidence="1" type="ORF">WH47_02684</name>
</gene>
<reference evidence="1 2" key="1">
    <citation type="submission" date="2015-07" db="EMBL/GenBank/DDBJ databases">
        <title>The genome of Habropoda laboriosa.</title>
        <authorList>
            <person name="Pan H."/>
            <person name="Kapheim K."/>
        </authorList>
    </citation>
    <scope>NUCLEOTIDE SEQUENCE [LARGE SCALE GENOMIC DNA]</scope>
    <source>
        <strain evidence="1">0110345459</strain>
    </source>
</reference>
<dbReference type="EMBL" id="KQ414705">
    <property type="protein sequence ID" value="KOC63175.1"/>
    <property type="molecule type" value="Genomic_DNA"/>
</dbReference>
<organism evidence="1 2">
    <name type="scientific">Habropoda laboriosa</name>
    <dbReference type="NCBI Taxonomy" id="597456"/>
    <lineage>
        <taxon>Eukaryota</taxon>
        <taxon>Metazoa</taxon>
        <taxon>Ecdysozoa</taxon>
        <taxon>Arthropoda</taxon>
        <taxon>Hexapoda</taxon>
        <taxon>Insecta</taxon>
        <taxon>Pterygota</taxon>
        <taxon>Neoptera</taxon>
        <taxon>Endopterygota</taxon>
        <taxon>Hymenoptera</taxon>
        <taxon>Apocrita</taxon>
        <taxon>Aculeata</taxon>
        <taxon>Apoidea</taxon>
        <taxon>Anthophila</taxon>
        <taxon>Apidae</taxon>
        <taxon>Habropoda</taxon>
    </lineage>
</organism>